<keyword evidence="4" id="KW-0964">Secreted</keyword>
<sequence>WYPGRLDMKWNSAGNGAFAGALLLLVVACGVTLGDGAELARYDNYRLYQVTPRSAEQFRTIAAMEETSDSLIFTETARKVGEPFTVIVAPHKLADFTETLESDLIPYRMVESNVQHSFDEERSRIMSKRTRGVFDWTDYQPLEEIHRWLDRLAADHEEVQLLNAGYSHQNRTLKGVRLSYGEGRPAIFLEGGIHAREWISPATVTYILNELINSEDPQVRAIAERYDWYVFPNANPDGYEYTFRVNRLWRKTRKPYGLACFGADPNRNWDFHWAEQGTSSNPCSDTFAGPKAFSEIETKSLAAFVKTLRGKLRAYIAFHSYSQLLLFPYGHTGEHSPNHQDLNEIADATVQSLAQRYGTRYTYGNVYDAIYPASGSSVDWSYGVEDVKIAYTYELRPGSNAFNGFVLPPKQIIPTGEETLDSLITLLEESAERALESEAPYFRTNLSSIRPTSQPKPTRCYITRFRPTIIMEQKFNESAEKVKSFTKRPSDAELLELYALFKQATVGDNDTEKPGMFDLKGKAKWQAWADRKGTSKDAAMEAYIKLVDELTAKYL</sequence>
<evidence type="ECO:0000256" key="8">
    <source>
        <dbReference type="ARBA" id="ARBA00022729"/>
    </source>
</evidence>
<evidence type="ECO:0000256" key="13">
    <source>
        <dbReference type="ARBA" id="ARBA00057299"/>
    </source>
</evidence>
<evidence type="ECO:0000256" key="2">
    <source>
        <dbReference type="ARBA" id="ARBA00004613"/>
    </source>
</evidence>
<dbReference type="SMART" id="SM00631">
    <property type="entry name" value="Zn_pept"/>
    <property type="match status" value="1"/>
</dbReference>
<dbReference type="Pfam" id="PF00246">
    <property type="entry name" value="Peptidase_M14"/>
    <property type="match status" value="1"/>
</dbReference>
<dbReference type="VEuPathDB" id="VectorBase:AAQUA_000640"/>
<dbReference type="SUPFAM" id="SSF54897">
    <property type="entry name" value="Protease propeptides/inhibitors"/>
    <property type="match status" value="1"/>
</dbReference>
<name>T1DJW1_ANOAQ</name>
<evidence type="ECO:0000259" key="16">
    <source>
        <dbReference type="PROSITE" id="PS51228"/>
    </source>
</evidence>
<dbReference type="EMBL" id="GAMD01001251">
    <property type="protein sequence ID" value="JAB00340.1"/>
    <property type="molecule type" value="mRNA"/>
</dbReference>
<feature type="non-terminal residue" evidence="18">
    <location>
        <position position="1"/>
    </location>
</feature>
<dbReference type="GO" id="GO:0004181">
    <property type="term" value="F:metallocarboxypeptidase activity"/>
    <property type="evidence" value="ECO:0007669"/>
    <property type="project" value="InterPro"/>
</dbReference>
<dbReference type="FunFam" id="3.30.70.340:FF:000002">
    <property type="entry name" value="Carboxypeptidase A"/>
    <property type="match status" value="1"/>
</dbReference>
<evidence type="ECO:0000256" key="12">
    <source>
        <dbReference type="ARBA" id="ARBA00023157"/>
    </source>
</evidence>
<dbReference type="PANTHER" id="PTHR11705">
    <property type="entry name" value="PROTEASE FAMILY M14 CARBOXYPEPTIDASE A,B"/>
    <property type="match status" value="1"/>
</dbReference>
<dbReference type="InterPro" id="IPR003146">
    <property type="entry name" value="M14A_act_pep"/>
</dbReference>
<evidence type="ECO:0000256" key="11">
    <source>
        <dbReference type="ARBA" id="ARBA00023049"/>
    </source>
</evidence>
<feature type="domain" description="ACB" evidence="16">
    <location>
        <begin position="471"/>
        <end position="555"/>
    </location>
</feature>
<keyword evidence="9" id="KW-0378">Hydrolase</keyword>
<evidence type="ECO:0000256" key="5">
    <source>
        <dbReference type="ARBA" id="ARBA00022645"/>
    </source>
</evidence>
<dbReference type="InterPro" id="IPR000582">
    <property type="entry name" value="Acyl-CoA-binding_protein"/>
</dbReference>
<dbReference type="PROSITE" id="PS00132">
    <property type="entry name" value="CARBOXYPEPT_ZN_1"/>
    <property type="match status" value="1"/>
</dbReference>
<dbReference type="PANTHER" id="PTHR11705:SF156">
    <property type="entry name" value="RH39904P-RELATED"/>
    <property type="match status" value="1"/>
</dbReference>
<evidence type="ECO:0000256" key="1">
    <source>
        <dbReference type="ARBA" id="ARBA00001947"/>
    </source>
</evidence>
<evidence type="ECO:0000256" key="4">
    <source>
        <dbReference type="ARBA" id="ARBA00022525"/>
    </source>
</evidence>
<dbReference type="FunFam" id="3.40.630.10:FF:000040">
    <property type="entry name" value="zinc carboxypeptidase"/>
    <property type="match status" value="1"/>
</dbReference>
<dbReference type="MEROPS" id="M14.A08"/>
<keyword evidence="5 18" id="KW-0121">Carboxypeptidase</keyword>
<dbReference type="PROSITE" id="PS51228">
    <property type="entry name" value="ACB_2"/>
    <property type="match status" value="1"/>
</dbReference>
<evidence type="ECO:0000256" key="14">
    <source>
        <dbReference type="ARBA" id="ARBA00069039"/>
    </source>
</evidence>
<comment type="cofactor">
    <cofactor evidence="1">
        <name>Zn(2+)</name>
        <dbReference type="ChEBI" id="CHEBI:29105"/>
    </cofactor>
</comment>
<feature type="active site" description="Proton donor/acceptor" evidence="15">
    <location>
        <position position="394"/>
    </location>
</feature>
<dbReference type="SUPFAM" id="SSF53187">
    <property type="entry name" value="Zn-dependent exopeptidases"/>
    <property type="match status" value="1"/>
</dbReference>
<dbReference type="Pfam" id="PF02244">
    <property type="entry name" value="Propep_M14"/>
    <property type="match status" value="1"/>
</dbReference>
<dbReference type="InterPro" id="IPR035984">
    <property type="entry name" value="Acyl-CoA-binding_sf"/>
</dbReference>
<keyword evidence="11" id="KW-0482">Metalloprotease</keyword>
<dbReference type="GO" id="GO:0000062">
    <property type="term" value="F:fatty-acyl-CoA binding"/>
    <property type="evidence" value="ECO:0007669"/>
    <property type="project" value="InterPro"/>
</dbReference>
<dbReference type="InterPro" id="IPR036990">
    <property type="entry name" value="M14A-like_propep"/>
</dbReference>
<organism evidence="18">
    <name type="scientific">Anopheles aquasalis</name>
    <name type="common">Malaria mosquito</name>
    <dbReference type="NCBI Taxonomy" id="42839"/>
    <lineage>
        <taxon>Eukaryota</taxon>
        <taxon>Metazoa</taxon>
        <taxon>Ecdysozoa</taxon>
        <taxon>Arthropoda</taxon>
        <taxon>Hexapoda</taxon>
        <taxon>Insecta</taxon>
        <taxon>Pterygota</taxon>
        <taxon>Neoptera</taxon>
        <taxon>Endopterygota</taxon>
        <taxon>Diptera</taxon>
        <taxon>Nematocera</taxon>
        <taxon>Culicoidea</taxon>
        <taxon>Culicidae</taxon>
        <taxon>Anophelinae</taxon>
        <taxon>Anopheles</taxon>
    </lineage>
</organism>
<dbReference type="InterPro" id="IPR057246">
    <property type="entry name" value="CARBOXYPEPT_ZN_1"/>
</dbReference>
<dbReference type="GO" id="GO:0005615">
    <property type="term" value="C:extracellular space"/>
    <property type="evidence" value="ECO:0007669"/>
    <property type="project" value="TreeGrafter"/>
</dbReference>
<dbReference type="InterPro" id="IPR057247">
    <property type="entry name" value="CARBOXYPEPT_ZN_2"/>
</dbReference>
<evidence type="ECO:0000259" key="17">
    <source>
        <dbReference type="PROSITE" id="PS52035"/>
    </source>
</evidence>
<evidence type="ECO:0000256" key="6">
    <source>
        <dbReference type="ARBA" id="ARBA00022670"/>
    </source>
</evidence>
<comment type="similarity">
    <text evidence="3 15">Belongs to the peptidase M14 family.</text>
</comment>
<dbReference type="PROSITE" id="PS00880">
    <property type="entry name" value="ACB_1"/>
    <property type="match status" value="1"/>
</dbReference>
<dbReference type="VEuPathDB" id="VectorBase:AAQUA_005873"/>
<dbReference type="CDD" id="cd00435">
    <property type="entry name" value="ACBP"/>
    <property type="match status" value="1"/>
</dbReference>
<protein>
    <recommendedName>
        <fullName evidence="14">Zinc carboxypeptidase A 1</fullName>
    </recommendedName>
</protein>
<proteinExistence type="evidence at transcript level"/>
<dbReference type="Gene3D" id="1.20.80.10">
    <property type="match status" value="1"/>
</dbReference>
<dbReference type="GO" id="GO:0008270">
    <property type="term" value="F:zinc ion binding"/>
    <property type="evidence" value="ECO:0007669"/>
    <property type="project" value="InterPro"/>
</dbReference>
<keyword evidence="6" id="KW-0645">Protease</keyword>
<comment type="subcellular location">
    <subcellularLocation>
        <location evidence="2">Secreted</location>
    </subcellularLocation>
</comment>
<evidence type="ECO:0000256" key="3">
    <source>
        <dbReference type="ARBA" id="ARBA00005988"/>
    </source>
</evidence>
<comment type="function">
    <text evidence="13">Involved in the digestion of the blood meal.</text>
</comment>
<dbReference type="PROSITE" id="PS00133">
    <property type="entry name" value="CARBOXYPEPT_ZN_2"/>
    <property type="match status" value="1"/>
</dbReference>
<keyword evidence="7" id="KW-0479">Metal-binding</keyword>
<dbReference type="Gene3D" id="3.30.70.340">
    <property type="entry name" value="Metallocarboxypeptidase-like"/>
    <property type="match status" value="1"/>
</dbReference>
<feature type="domain" description="Peptidase M14" evidence="17">
    <location>
        <begin position="138"/>
        <end position="430"/>
    </location>
</feature>
<evidence type="ECO:0000256" key="7">
    <source>
        <dbReference type="ARBA" id="ARBA00022723"/>
    </source>
</evidence>
<keyword evidence="10" id="KW-0862">Zinc</keyword>
<dbReference type="Pfam" id="PF00887">
    <property type="entry name" value="ACBP"/>
    <property type="match status" value="1"/>
</dbReference>
<dbReference type="InterPro" id="IPR022408">
    <property type="entry name" value="Acyl-CoA-binding_prot_CS"/>
</dbReference>
<keyword evidence="12" id="KW-1015">Disulfide bond</keyword>
<dbReference type="AlphaFoldDB" id="T1DJW1"/>
<dbReference type="SUPFAM" id="SSF47027">
    <property type="entry name" value="Acyl-CoA binding protein"/>
    <property type="match status" value="1"/>
</dbReference>
<dbReference type="Gene3D" id="3.40.630.10">
    <property type="entry name" value="Zn peptidases"/>
    <property type="match status" value="1"/>
</dbReference>
<dbReference type="GO" id="GO:0006508">
    <property type="term" value="P:proteolysis"/>
    <property type="evidence" value="ECO:0007669"/>
    <property type="project" value="UniProtKB-KW"/>
</dbReference>
<evidence type="ECO:0000256" key="9">
    <source>
        <dbReference type="ARBA" id="ARBA00022801"/>
    </source>
</evidence>
<evidence type="ECO:0000256" key="15">
    <source>
        <dbReference type="PROSITE-ProRule" id="PRU01379"/>
    </source>
</evidence>
<evidence type="ECO:0000313" key="18">
    <source>
        <dbReference type="EMBL" id="JAB00340.1"/>
    </source>
</evidence>
<keyword evidence="8" id="KW-0732">Signal</keyword>
<dbReference type="CDD" id="cd03860">
    <property type="entry name" value="M14_CP_A-B_like"/>
    <property type="match status" value="1"/>
</dbReference>
<accession>T1DJW1</accession>
<dbReference type="InterPro" id="IPR000834">
    <property type="entry name" value="Peptidase_M14"/>
</dbReference>
<reference evidence="18" key="1">
    <citation type="submission" date="2013-07" db="EMBL/GenBank/DDBJ databases">
        <title>Transcriptome sequencing and developmental regulation of gene expression in Anopheles aquasalis.</title>
        <authorList>
            <consortium name="Brazilian Malaria Network (MCT/CNPq/MS/SCTIE/DECIT/PRONEX 555648/2009-5) and Research Network on Bioactive Molecules from Arthropod Vectors (NAP-MOBIARVE"/>
            <consortium name="University of Sao Paulo)"/>
            <person name="Marinotti O."/>
            <person name="Ribeiro J.M.C."/>
            <person name="Costa-da-Silva A.L."/>
            <person name="Silva M.C.P."/>
            <person name="Lopes A.R."/>
            <person name="Barros M.S."/>
            <person name="Sa-Nunes A."/>
            <person name="Konjin B.B."/>
            <person name="Carvalho E."/>
            <person name="Suesdek L."/>
            <person name="Silva-Neto M.A.C."/>
            <person name="Capurro M.L."/>
        </authorList>
    </citation>
    <scope>NUCLEOTIDE SEQUENCE</scope>
    <source>
        <tissue evidence="18">Whole body</tissue>
    </source>
</reference>
<dbReference type="PROSITE" id="PS52035">
    <property type="entry name" value="PEPTIDASE_M14"/>
    <property type="match status" value="1"/>
</dbReference>
<dbReference type="PRINTS" id="PR00689">
    <property type="entry name" value="ACOABINDINGP"/>
</dbReference>
<evidence type="ECO:0000256" key="10">
    <source>
        <dbReference type="ARBA" id="ARBA00022833"/>
    </source>
</evidence>
<dbReference type="InterPro" id="IPR014352">
    <property type="entry name" value="FERM/acyl-CoA-bd_prot_sf"/>
</dbReference>